<dbReference type="AlphaFoldDB" id="A0A0D7BJ45"/>
<name>A0A0D7BJ45_9AGAR</name>
<reference evidence="1 2" key="1">
    <citation type="journal article" date="2015" name="Fungal Genet. Biol.">
        <title>Evolution of novel wood decay mechanisms in Agaricales revealed by the genome sequences of Fistulina hepatica and Cylindrobasidium torrendii.</title>
        <authorList>
            <person name="Floudas D."/>
            <person name="Held B.W."/>
            <person name="Riley R."/>
            <person name="Nagy L.G."/>
            <person name="Koehler G."/>
            <person name="Ransdell A.S."/>
            <person name="Younus H."/>
            <person name="Chow J."/>
            <person name="Chiniquy J."/>
            <person name="Lipzen A."/>
            <person name="Tritt A."/>
            <person name="Sun H."/>
            <person name="Haridas S."/>
            <person name="LaButti K."/>
            <person name="Ohm R.A."/>
            <person name="Kues U."/>
            <person name="Blanchette R.A."/>
            <person name="Grigoriev I.V."/>
            <person name="Minto R.E."/>
            <person name="Hibbett D.S."/>
        </authorList>
    </citation>
    <scope>NUCLEOTIDE SEQUENCE [LARGE SCALE GENOMIC DNA]</scope>
    <source>
        <strain evidence="1 2">FP15055 ss-10</strain>
    </source>
</reference>
<dbReference type="EMBL" id="KN880473">
    <property type="protein sequence ID" value="KIY70119.1"/>
    <property type="molecule type" value="Genomic_DNA"/>
</dbReference>
<dbReference type="OrthoDB" id="3357985at2759"/>
<evidence type="ECO:0000313" key="1">
    <source>
        <dbReference type="EMBL" id="KIY70119.1"/>
    </source>
</evidence>
<sequence>MSTQTPLEPPVFGKPPFDSPSAADIILHTSDNVVLFTYKLDLMRASAFFDNLLSDGVPDGLFEGHPMIPVPEPSPTMHFVLRLCSPGYIMAEDIMRVEHVSIISALDKYLMDAPRRLFITLIKENAPSIVERNPLRAFALARAVGLQDISSRAARASLCKPISAWPQDTVRFMSGTDYHCLVSYHQRCGDAAKRAANVALKPPSFTFTLTPASIAPSSSPPVAISKKMPACLCIKPGSPTTALVSGTPRLSAVYLTIGSSYAFHIRRTEQDPSNVLSFQSILDMDKMLHIGDYYHEQPGQTDVSPHVFDLVWSSAYTVCGADRDPKETRRIVRKAFDEMQKEIEVAVGKVPLEMVSGA</sequence>
<dbReference type="Proteomes" id="UP000054007">
    <property type="component" value="Unassembled WGS sequence"/>
</dbReference>
<gene>
    <name evidence="1" type="ORF">CYLTODRAFT_420091</name>
</gene>
<accession>A0A0D7BJ45</accession>
<proteinExistence type="predicted"/>
<organism evidence="1 2">
    <name type="scientific">Cylindrobasidium torrendii FP15055 ss-10</name>
    <dbReference type="NCBI Taxonomy" id="1314674"/>
    <lineage>
        <taxon>Eukaryota</taxon>
        <taxon>Fungi</taxon>
        <taxon>Dikarya</taxon>
        <taxon>Basidiomycota</taxon>
        <taxon>Agaricomycotina</taxon>
        <taxon>Agaricomycetes</taxon>
        <taxon>Agaricomycetidae</taxon>
        <taxon>Agaricales</taxon>
        <taxon>Marasmiineae</taxon>
        <taxon>Physalacriaceae</taxon>
        <taxon>Cylindrobasidium</taxon>
    </lineage>
</organism>
<keyword evidence="2" id="KW-1185">Reference proteome</keyword>
<evidence type="ECO:0008006" key="3">
    <source>
        <dbReference type="Google" id="ProtNLM"/>
    </source>
</evidence>
<dbReference type="STRING" id="1314674.A0A0D7BJ45"/>
<evidence type="ECO:0000313" key="2">
    <source>
        <dbReference type="Proteomes" id="UP000054007"/>
    </source>
</evidence>
<protein>
    <recommendedName>
        <fullName evidence="3">BTB domain-containing protein</fullName>
    </recommendedName>
</protein>